<proteinExistence type="predicted"/>
<accession>A0A9W4SXL8</accession>
<comment type="caution">
    <text evidence="1">The sequence shown here is derived from an EMBL/GenBank/DDBJ whole genome shotgun (WGS) entry which is preliminary data.</text>
</comment>
<keyword evidence="2" id="KW-1185">Reference proteome</keyword>
<feature type="non-terminal residue" evidence="1">
    <location>
        <position position="1"/>
    </location>
</feature>
<reference evidence="1" key="1">
    <citation type="submission" date="2022-08" db="EMBL/GenBank/DDBJ databases">
        <authorList>
            <person name="Kallberg Y."/>
            <person name="Tangrot J."/>
            <person name="Rosling A."/>
        </authorList>
    </citation>
    <scope>NUCLEOTIDE SEQUENCE</scope>
    <source>
        <strain evidence="1">Wild A</strain>
    </source>
</reference>
<dbReference type="Proteomes" id="UP001153678">
    <property type="component" value="Unassembled WGS sequence"/>
</dbReference>
<dbReference type="EMBL" id="CAMKVN010003599">
    <property type="protein sequence ID" value="CAI2185151.1"/>
    <property type="molecule type" value="Genomic_DNA"/>
</dbReference>
<name>A0A9W4SXL8_9GLOM</name>
<sequence>STPLELQKRQDQLSGFKICDGNYPVTINTFTCNPNPIILGHNLALRFAGVANAAIEDGSILSFYHQSGNAELVQDFCKDYAEQSAYKCPIVGSFDLTSIVFLDSPPDEPKNVTEKLYTKIILSNPDGTNLFCIEGYAVIYHP</sequence>
<organism evidence="1 2">
    <name type="scientific">Funneliformis geosporum</name>
    <dbReference type="NCBI Taxonomy" id="1117311"/>
    <lineage>
        <taxon>Eukaryota</taxon>
        <taxon>Fungi</taxon>
        <taxon>Fungi incertae sedis</taxon>
        <taxon>Mucoromycota</taxon>
        <taxon>Glomeromycotina</taxon>
        <taxon>Glomeromycetes</taxon>
        <taxon>Glomerales</taxon>
        <taxon>Glomeraceae</taxon>
        <taxon>Funneliformis</taxon>
    </lineage>
</organism>
<evidence type="ECO:0000313" key="1">
    <source>
        <dbReference type="EMBL" id="CAI2185151.1"/>
    </source>
</evidence>
<protein>
    <submittedName>
        <fullName evidence="1">4832_t:CDS:1</fullName>
    </submittedName>
</protein>
<dbReference type="OrthoDB" id="6409159at2759"/>
<dbReference type="InterPro" id="IPR014756">
    <property type="entry name" value="Ig_E-set"/>
</dbReference>
<gene>
    <name evidence="1" type="ORF">FWILDA_LOCUS11934</name>
</gene>
<evidence type="ECO:0000313" key="2">
    <source>
        <dbReference type="Proteomes" id="UP001153678"/>
    </source>
</evidence>
<dbReference type="AlphaFoldDB" id="A0A9W4SXL8"/>
<dbReference type="SUPFAM" id="SSF81296">
    <property type="entry name" value="E set domains"/>
    <property type="match status" value="1"/>
</dbReference>